<dbReference type="Pfam" id="PF00144">
    <property type="entry name" value="Beta-lactamase"/>
    <property type="match status" value="1"/>
</dbReference>
<protein>
    <submittedName>
        <fullName evidence="3">Beta-lactamase/transpeptidase</fullName>
    </submittedName>
</protein>
<feature type="domain" description="Beta-lactamase-related" evidence="1">
    <location>
        <begin position="80"/>
        <end position="405"/>
    </location>
</feature>
<sequence>MGYALGLGPANLPINTTDVAATKDIFHNLTNLFDRIVKDDEADGRPLPANETNFSFAVFDQHQTLHTCHHSADESALAPESTKTVNDDTIYRIGSVSKLVTVYTFLVSTNWSHWQAPITRYLPELAERSAECSAAKDPIDYIDWDEVTLESLAGQLSGIPDGFEPLDGALDSESFPPGFLPPSGLSTAQKDCNSALGMINQCSSSTFISGLAHEHPVFAPWDQPSYSNGAYQLLAAALERTTNSSFPETLQANIFDKLNMTSSYSSIPPASAPGVIPFNQSASQWNTTLIRGGPEGGLYSSTADLVKLGQGIMKHSLLSPVQTRRWMKPLSHTSSLRYSVGAPWEIFRRSRREGDTLHSVDLYTKGGDIGGYHTVFALIPQYDIGYVVLTAGSPYTSALAIDDQQINVLLNGLDDIAHQQAAKNMARTYTHVLFNNPSSNNTNTSLILEMEPNAPGLNVTALIINGTDFPAAILGGQPYELRTYPTELSRCNETRGTTLTSWRMLAHPRYTKAQQQQQELQDAVWLATSNQVYGYTGLNGLLVETEEGGRVVGIEVRVLDVTFV</sequence>
<dbReference type="InterPro" id="IPR058664">
    <property type="entry name" value="ARB_00930-like_C"/>
</dbReference>
<dbReference type="InterPro" id="IPR012338">
    <property type="entry name" value="Beta-lactam/transpept-like"/>
</dbReference>
<evidence type="ECO:0000259" key="2">
    <source>
        <dbReference type="Pfam" id="PF26335"/>
    </source>
</evidence>
<name>A0A9Q9EMC8_9PEZI</name>
<evidence type="ECO:0000259" key="1">
    <source>
        <dbReference type="Pfam" id="PF00144"/>
    </source>
</evidence>
<dbReference type="SUPFAM" id="SSF56601">
    <property type="entry name" value="beta-lactamase/transpeptidase-like"/>
    <property type="match status" value="1"/>
</dbReference>
<accession>A0A9Q9EMC8</accession>
<reference evidence="3" key="1">
    <citation type="submission" date="2022-06" db="EMBL/GenBank/DDBJ databases">
        <title>Complete genome sequences of two strains of the flax pathogen Septoria linicola.</title>
        <authorList>
            <person name="Lapalu N."/>
            <person name="Simon A."/>
            <person name="Demenou B."/>
            <person name="Paumier D."/>
            <person name="Guillot M.-P."/>
            <person name="Gout L."/>
            <person name="Valade R."/>
        </authorList>
    </citation>
    <scope>NUCLEOTIDE SEQUENCE</scope>
    <source>
        <strain evidence="3">SE15195</strain>
    </source>
</reference>
<dbReference type="PANTHER" id="PTHR22935">
    <property type="entry name" value="PENICILLIN-BINDING PROTEIN"/>
    <property type="match status" value="1"/>
</dbReference>
<evidence type="ECO:0000313" key="3">
    <source>
        <dbReference type="EMBL" id="USW55397.1"/>
    </source>
</evidence>
<dbReference type="PANTHER" id="PTHR22935:SF97">
    <property type="entry name" value="BETA-LACTAMASE-RELATED DOMAIN-CONTAINING PROTEIN"/>
    <property type="match status" value="1"/>
</dbReference>
<dbReference type="Pfam" id="PF26335">
    <property type="entry name" value="ARB_00930_C"/>
    <property type="match status" value="1"/>
</dbReference>
<evidence type="ECO:0000313" key="4">
    <source>
        <dbReference type="Proteomes" id="UP001056384"/>
    </source>
</evidence>
<dbReference type="EMBL" id="CP099424">
    <property type="protein sequence ID" value="USW55397.1"/>
    <property type="molecule type" value="Genomic_DNA"/>
</dbReference>
<dbReference type="Proteomes" id="UP001056384">
    <property type="component" value="Chromosome 7"/>
</dbReference>
<gene>
    <name evidence="3" type="ORF">Slin15195_G087160</name>
</gene>
<dbReference type="OrthoDB" id="10250282at2759"/>
<dbReference type="Gene3D" id="3.40.710.10">
    <property type="entry name" value="DD-peptidase/beta-lactamase superfamily"/>
    <property type="match status" value="1"/>
</dbReference>
<keyword evidence="4" id="KW-1185">Reference proteome</keyword>
<organism evidence="3 4">
    <name type="scientific">Septoria linicola</name>
    <dbReference type="NCBI Taxonomy" id="215465"/>
    <lineage>
        <taxon>Eukaryota</taxon>
        <taxon>Fungi</taxon>
        <taxon>Dikarya</taxon>
        <taxon>Ascomycota</taxon>
        <taxon>Pezizomycotina</taxon>
        <taxon>Dothideomycetes</taxon>
        <taxon>Dothideomycetidae</taxon>
        <taxon>Mycosphaerellales</taxon>
        <taxon>Mycosphaerellaceae</taxon>
        <taxon>Septoria</taxon>
    </lineage>
</organism>
<dbReference type="AlphaFoldDB" id="A0A9Q9EMC8"/>
<dbReference type="InterPro" id="IPR051478">
    <property type="entry name" value="Beta-lactamase-like_AB/R"/>
</dbReference>
<dbReference type="InterPro" id="IPR001466">
    <property type="entry name" value="Beta-lactam-related"/>
</dbReference>
<feature type="domain" description="Beta-lactamase-like ARB-00930-like C-terminal" evidence="2">
    <location>
        <begin position="417"/>
        <end position="563"/>
    </location>
</feature>
<proteinExistence type="predicted"/>